<feature type="region of interest" description="Disordered" evidence="1">
    <location>
        <begin position="1"/>
        <end position="46"/>
    </location>
</feature>
<dbReference type="AlphaFoldDB" id="A0A0D0BLM2"/>
<evidence type="ECO:0000256" key="1">
    <source>
        <dbReference type="SAM" id="MobiDB-lite"/>
    </source>
</evidence>
<evidence type="ECO:0000313" key="3">
    <source>
        <dbReference type="Proteomes" id="UP000053593"/>
    </source>
</evidence>
<organism evidence="2 3">
    <name type="scientific">Collybiopsis luxurians FD-317 M1</name>
    <dbReference type="NCBI Taxonomy" id="944289"/>
    <lineage>
        <taxon>Eukaryota</taxon>
        <taxon>Fungi</taxon>
        <taxon>Dikarya</taxon>
        <taxon>Basidiomycota</taxon>
        <taxon>Agaricomycotina</taxon>
        <taxon>Agaricomycetes</taxon>
        <taxon>Agaricomycetidae</taxon>
        <taxon>Agaricales</taxon>
        <taxon>Marasmiineae</taxon>
        <taxon>Omphalotaceae</taxon>
        <taxon>Collybiopsis</taxon>
        <taxon>Collybiopsis luxurians</taxon>
    </lineage>
</organism>
<sequence length="305" mass="34141">MPLFATVTCSSPSSQCLPPSPNSRPSPSPAPSPIRPPSPSVSDETIRPGNIENIAEILPRTLPQCTEAEDSNSIRGNHIDATLEPVDMVNIRPMTIITTRNRVMSYRDYEKFVRGFRDRDSEDSELKSSIRTSDDGKYFVVPVDRKVKYLSGQLSLTIIPPAQLPAFFDGIKCYAIGLRHLLPNSVGPGTLIPAGAQNRRAMVLAHFHQQNRFHYVLCLHGLSEVFLLRVHEFGMTQEWTHWDDAASAYRETAFGPIFSAGGQTLSERTAGVRDFQAMFLRHARGDYEQDQVEEASRSFLQRFCS</sequence>
<evidence type="ECO:0000313" key="2">
    <source>
        <dbReference type="EMBL" id="KIK50309.1"/>
    </source>
</evidence>
<accession>A0A0D0BLM2</accession>
<reference evidence="2 3" key="1">
    <citation type="submission" date="2014-04" db="EMBL/GenBank/DDBJ databases">
        <title>Evolutionary Origins and Diversification of the Mycorrhizal Mutualists.</title>
        <authorList>
            <consortium name="DOE Joint Genome Institute"/>
            <consortium name="Mycorrhizal Genomics Consortium"/>
            <person name="Kohler A."/>
            <person name="Kuo A."/>
            <person name="Nagy L.G."/>
            <person name="Floudas D."/>
            <person name="Copeland A."/>
            <person name="Barry K.W."/>
            <person name="Cichocki N."/>
            <person name="Veneault-Fourrey C."/>
            <person name="LaButti K."/>
            <person name="Lindquist E.A."/>
            <person name="Lipzen A."/>
            <person name="Lundell T."/>
            <person name="Morin E."/>
            <person name="Murat C."/>
            <person name="Riley R."/>
            <person name="Ohm R."/>
            <person name="Sun H."/>
            <person name="Tunlid A."/>
            <person name="Henrissat B."/>
            <person name="Grigoriev I.V."/>
            <person name="Hibbett D.S."/>
            <person name="Martin F."/>
        </authorList>
    </citation>
    <scope>NUCLEOTIDE SEQUENCE [LARGE SCALE GENOMIC DNA]</scope>
    <source>
        <strain evidence="2 3">FD-317 M1</strain>
    </source>
</reference>
<dbReference type="EMBL" id="KN834910">
    <property type="protein sequence ID" value="KIK50309.1"/>
    <property type="molecule type" value="Genomic_DNA"/>
</dbReference>
<protein>
    <submittedName>
        <fullName evidence="2">Uncharacterized protein</fullName>
    </submittedName>
</protein>
<proteinExistence type="predicted"/>
<dbReference type="Proteomes" id="UP000053593">
    <property type="component" value="Unassembled WGS sequence"/>
</dbReference>
<gene>
    <name evidence="2" type="ORF">GYMLUDRAFT_65338</name>
</gene>
<keyword evidence="3" id="KW-1185">Reference proteome</keyword>
<name>A0A0D0BLM2_9AGAR</name>
<feature type="compositionally biased region" description="Pro residues" evidence="1">
    <location>
        <begin position="18"/>
        <end position="39"/>
    </location>
</feature>
<dbReference type="HOGENOM" id="CLU_912326_0_0_1"/>
<dbReference type="OrthoDB" id="10608695at2759"/>